<dbReference type="Pfam" id="PF13175">
    <property type="entry name" value="AAA_15"/>
    <property type="match status" value="1"/>
</dbReference>
<dbReference type="AlphaFoldDB" id="A0A1D0C0L7"/>
<dbReference type="SUPFAM" id="SSF52540">
    <property type="entry name" value="P-loop containing nucleoside triphosphate hydrolases"/>
    <property type="match status" value="1"/>
</dbReference>
<evidence type="ECO:0000259" key="3">
    <source>
        <dbReference type="Pfam" id="PF20469"/>
    </source>
</evidence>
<name>A0A1D0C0L7_STAAU</name>
<evidence type="ECO:0000313" key="4">
    <source>
        <dbReference type="EMBL" id="CEO92198.1"/>
    </source>
</evidence>
<protein>
    <submittedName>
        <fullName evidence="4">Putative lantibiotic ABC transporter</fullName>
    </submittedName>
</protein>
<dbReference type="PANTHER" id="PTHR43581">
    <property type="entry name" value="ATP/GTP PHOSPHATASE"/>
    <property type="match status" value="1"/>
</dbReference>
<feature type="domain" description="Endonuclease GajA/Old nuclease/RecF-like AAA" evidence="2">
    <location>
        <begin position="1"/>
        <end position="373"/>
    </location>
</feature>
<dbReference type="Gene3D" id="3.40.50.300">
    <property type="entry name" value="P-loop containing nucleotide triphosphate hydrolases"/>
    <property type="match status" value="1"/>
</dbReference>
<feature type="domain" description="OLD protein-like TOPRIM" evidence="3">
    <location>
        <begin position="421"/>
        <end position="491"/>
    </location>
</feature>
<proteinExistence type="predicted"/>
<reference evidence="4" key="1">
    <citation type="submission" date="2010-04" db="EMBL/GenBank/DDBJ databases">
        <authorList>
            <person name="Li W."/>
        </authorList>
    </citation>
    <scope>NUCLEOTIDE SEQUENCE</scope>
    <source>
        <strain evidence="4">Rd 11</strain>
        <plasmid evidence="4">pAFS11</plasmid>
    </source>
</reference>
<dbReference type="EMBL" id="FN806789">
    <property type="protein sequence ID" value="CEO92198.1"/>
    <property type="molecule type" value="Genomic_DNA"/>
</dbReference>
<dbReference type="InterPro" id="IPR027417">
    <property type="entry name" value="P-loop_NTPase"/>
</dbReference>
<organism evidence="4">
    <name type="scientific">Staphylococcus aureus</name>
    <dbReference type="NCBI Taxonomy" id="1280"/>
    <lineage>
        <taxon>Bacteria</taxon>
        <taxon>Bacillati</taxon>
        <taxon>Bacillota</taxon>
        <taxon>Bacilli</taxon>
        <taxon>Bacillales</taxon>
        <taxon>Staphylococcaceae</taxon>
        <taxon>Staphylococcus</taxon>
    </lineage>
</organism>
<evidence type="ECO:0000256" key="1">
    <source>
        <dbReference type="SAM" id="Coils"/>
    </source>
</evidence>
<dbReference type="RefSeq" id="WP_031864227.1">
    <property type="nucleotide sequence ID" value="NZ_JALJBR010000014.1"/>
</dbReference>
<dbReference type="Pfam" id="PF20469">
    <property type="entry name" value="OLD-like_TOPRIM"/>
    <property type="match status" value="1"/>
</dbReference>
<keyword evidence="4" id="KW-0614">Plasmid</keyword>
<sequence>MILKSVKLKNFRCYKDEVIVPFKEITGLIGKNDAGKSTILEALEIFFNNSIISCEKNDLNIYAESENIEISCTFTDLPANITLDTSSETSLQNEYLLNLQEELEIKKVFKATASKPKEKVFIVANHPSQTDLNDLLLLKITDLRKRAKNLNIPAENYNANNNASLRSAIWNNCDDLNLKLQEIPADKLEAKNIYESLVKYMPMFSLFQSDRASTDDDKEVTDPMKIAVEKALKEVETEIENIKNIIQNTAMETANRTLEKLQEMDKDLAQSLSTEFKSEPKWNTIFKLNINSDNGIPINKRGSGIRRLILLNFFRSEAERKAQDTSQNIIYAFEEPETSLHPNHQIMLIESFLSLSSNPKSQIILTTHTPNLASMLPLESLIYIDSNNQTNKVQYGTDEVYSQIVSTLGVLPDNNIDGNKKAILLVEGKSDIVFVRHLCDKLKEGNAIPYTLEEKGFALLSTGGSGNLKSWINLKIIDQFNIPWCLLQDSDIGSNEENKNKEKKQKLESEGIKMYLTRKRETENYIHTDCLNFDVNFDDYSDAKVLINQADPNNVGQNKILETYFPKMSFENIREVEKYEDSDGNIRYEFTEMINDFLSIVD</sequence>
<reference evidence="4" key="2">
    <citation type="journal article" date="2011" name="Antimicrob. Agents Chemother.">
        <title>Novel apramycin resistance gene apmA in bovine and porcine methicillin-resistant Staphylococcus aureus ST398 isolates.</title>
        <authorList>
            <person name="Fessler A.T."/>
            <person name="Kadlec K."/>
            <person name="Schwarz S."/>
        </authorList>
    </citation>
    <scope>NUCLEOTIDE SEQUENCE</scope>
    <source>
        <strain evidence="4">Rd 11</strain>
        <plasmid evidence="4">pAFS11</plasmid>
    </source>
</reference>
<dbReference type="InterPro" id="IPR051396">
    <property type="entry name" value="Bact_Antivir_Def_Nuclease"/>
</dbReference>
<dbReference type="PANTHER" id="PTHR43581:SF4">
    <property type="entry name" value="ATP_GTP PHOSPHATASE"/>
    <property type="match status" value="1"/>
</dbReference>
<keyword evidence="1" id="KW-0175">Coiled coil</keyword>
<dbReference type="InterPro" id="IPR034139">
    <property type="entry name" value="TOPRIM_OLD"/>
</dbReference>
<dbReference type="InterPro" id="IPR041685">
    <property type="entry name" value="AAA_GajA/Old/RecF-like"/>
</dbReference>
<evidence type="ECO:0000259" key="2">
    <source>
        <dbReference type="Pfam" id="PF13175"/>
    </source>
</evidence>
<feature type="coiled-coil region" evidence="1">
    <location>
        <begin position="225"/>
        <end position="271"/>
    </location>
</feature>
<gene>
    <name evidence="4" type="primary">transporter</name>
</gene>
<geneLocation type="plasmid" evidence="4">
    <name>pAFS11</name>
</geneLocation>
<accession>A0A1D0C0L7</accession>